<evidence type="ECO:0000256" key="1">
    <source>
        <dbReference type="ARBA" id="ARBA00002201"/>
    </source>
</evidence>
<evidence type="ECO:0000256" key="6">
    <source>
        <dbReference type="ARBA" id="ARBA00022696"/>
    </source>
</evidence>
<dbReference type="CDD" id="cd00063">
    <property type="entry name" value="FN3"/>
    <property type="match status" value="1"/>
</dbReference>
<dbReference type="SUPFAM" id="SSF49265">
    <property type="entry name" value="Fibronectin type III"/>
    <property type="match status" value="4"/>
</dbReference>
<keyword evidence="15" id="KW-1133">Transmembrane helix</keyword>
<name>A0A9D3PPD1_MEGAT</name>
<keyword evidence="6" id="KW-0356">Hemostasis</keyword>
<dbReference type="PRINTS" id="PR00346">
    <property type="entry name" value="TISSUEFACTOR"/>
</dbReference>
<dbReference type="AlphaFoldDB" id="A0A9D3PPD1"/>
<dbReference type="InterPro" id="IPR050650">
    <property type="entry name" value="Type-II_Cytokine-TF_Rcpt"/>
</dbReference>
<comment type="function">
    <text evidence="1">Initiates blood coagulation by forming a complex with circulating factor VII or VIIa. The [TF:VIIa] complex activates factors IX or X by specific limited proteolysis. TF plays a role in normal hemostasis by initiating the cell-surface assembly and propagation of the coagulation protease cascade.</text>
</comment>
<evidence type="ECO:0000256" key="4">
    <source>
        <dbReference type="ARBA" id="ARBA00011184"/>
    </source>
</evidence>
<dbReference type="PANTHER" id="PTHR20859">
    <property type="entry name" value="INTERFERON/INTERLEUKIN RECEPTOR"/>
    <property type="match status" value="1"/>
</dbReference>
<dbReference type="Pfam" id="PF09294">
    <property type="entry name" value="Interfer-bind"/>
    <property type="match status" value="2"/>
</dbReference>
<feature type="transmembrane region" description="Helical" evidence="15">
    <location>
        <begin position="227"/>
        <end position="255"/>
    </location>
</feature>
<keyword evidence="19" id="KW-1185">Reference proteome</keyword>
<organism evidence="18 19">
    <name type="scientific">Megalops atlanticus</name>
    <name type="common">Tarpon</name>
    <name type="synonym">Clupea gigantea</name>
    <dbReference type="NCBI Taxonomy" id="7932"/>
    <lineage>
        <taxon>Eukaryota</taxon>
        <taxon>Metazoa</taxon>
        <taxon>Chordata</taxon>
        <taxon>Craniata</taxon>
        <taxon>Vertebrata</taxon>
        <taxon>Euteleostomi</taxon>
        <taxon>Actinopterygii</taxon>
        <taxon>Neopterygii</taxon>
        <taxon>Teleostei</taxon>
        <taxon>Elopiformes</taxon>
        <taxon>Megalopidae</taxon>
        <taxon>Megalops</taxon>
    </lineage>
</organism>
<sequence length="625" mass="69804">MAHLVLLILLLLSPGALCVLPAPFNVTIVSFNLEHSLHWLAAPKTPPAARFRVHYLHLSDVSWTPVPWCSEVEGKESSCDLTDSFSDSSSFYVVRVQAFRFSQSSNWTHSATFNPILDTILGPPQVSVSGCGNCLRLQITPPTGRALQHFDSRHLLSEFTCRVHRSRDHIEFTLRVSSSEEVLIEYLEPGVEYCVTAALSVTFNTRSVPSEPHCTYTSPAPVNTVPVMLSLLCLACLLGALLCGSFLYSGSILCLPKQLPMMLASIPAEVPAAHAAAPEPFSLVTVLPAEPVDCPCPWITLYSSGEEEEEGEEDEEEDKVLCTTAAVLATVPEPKNVTVTSVNFGVVLEWESPRDAPGNLTYSAEFWIYSSGFTPGYRNINKTRCDFTKYLTAFGLYKFRVRAELQEETSPWVETPEFSIDKHTHIGAPTVKLISKEGNIEMEIQDPDMRIRKLRDVYSKVSYNIRYWKEDEADEVSMLNDQPQNRVVLLQLEPWTRYCVQAQVYIPFPEKSGEFSKAMCETSTTDGKVKPWVTALVMLGSMVVVMGTVMVLFLAAWYGYTAVKFIYPSVKLPEHFKQYLIEPPHSYIFLAMQNSPQPEEQCHEVFIVSEEAESSATVEGTPPQP</sequence>
<dbReference type="Proteomes" id="UP001046870">
    <property type="component" value="Chromosome 15"/>
</dbReference>
<keyword evidence="15" id="KW-0812">Transmembrane</keyword>
<feature type="domain" description="Fibronectin type-III" evidence="17">
    <location>
        <begin position="331"/>
        <end position="423"/>
    </location>
</feature>
<dbReference type="GO" id="GO:0004896">
    <property type="term" value="F:cytokine receptor activity"/>
    <property type="evidence" value="ECO:0007669"/>
    <property type="project" value="TreeGrafter"/>
</dbReference>
<dbReference type="Gene3D" id="2.60.40.10">
    <property type="entry name" value="Immunoglobulins"/>
    <property type="match status" value="2"/>
</dbReference>
<dbReference type="OrthoDB" id="10031784at2759"/>
<keyword evidence="7 16" id="KW-0732">Signal</keyword>
<comment type="subcellular location">
    <subcellularLocation>
        <location evidence="2">Membrane</location>
    </subcellularLocation>
</comment>
<evidence type="ECO:0000256" key="16">
    <source>
        <dbReference type="SAM" id="SignalP"/>
    </source>
</evidence>
<evidence type="ECO:0000256" key="14">
    <source>
        <dbReference type="ARBA" id="ARBA00031171"/>
    </source>
</evidence>
<feature type="chain" id="PRO_5039194622" description="Tissue factor" evidence="16">
    <location>
        <begin position="19"/>
        <end position="625"/>
    </location>
</feature>
<feature type="transmembrane region" description="Helical" evidence="15">
    <location>
        <begin position="536"/>
        <end position="560"/>
    </location>
</feature>
<proteinExistence type="inferred from homology"/>
<evidence type="ECO:0000256" key="10">
    <source>
        <dbReference type="ARBA" id="ARBA00023139"/>
    </source>
</evidence>
<keyword evidence="11" id="KW-1015">Disulfide bond</keyword>
<keyword evidence="13" id="KW-0449">Lipoprotein</keyword>
<dbReference type="PANTHER" id="PTHR20859:SF46">
    <property type="entry name" value="INTERFERON GAMMA RECEPTOR 2"/>
    <property type="match status" value="1"/>
</dbReference>
<dbReference type="InterPro" id="IPR001187">
    <property type="entry name" value="Tissue_factor"/>
</dbReference>
<dbReference type="Pfam" id="PF01108">
    <property type="entry name" value="Tissue_fac"/>
    <property type="match status" value="2"/>
</dbReference>
<keyword evidence="10" id="KW-0564">Palmitate</keyword>
<accession>A0A9D3PPD1</accession>
<evidence type="ECO:0000256" key="11">
    <source>
        <dbReference type="ARBA" id="ARBA00023157"/>
    </source>
</evidence>
<keyword evidence="8" id="KW-0094">Blood coagulation</keyword>
<comment type="caution">
    <text evidence="18">The sequence shown here is derived from an EMBL/GenBank/DDBJ whole genome shotgun (WGS) entry which is preliminary data.</text>
</comment>
<feature type="domain" description="Fibronectin type-III" evidence="17">
    <location>
        <begin position="120"/>
        <end position="220"/>
    </location>
</feature>
<dbReference type="GO" id="GO:0005886">
    <property type="term" value="C:plasma membrane"/>
    <property type="evidence" value="ECO:0007669"/>
    <property type="project" value="TreeGrafter"/>
</dbReference>
<evidence type="ECO:0000259" key="17">
    <source>
        <dbReference type="PROSITE" id="PS50853"/>
    </source>
</evidence>
<reference evidence="18" key="1">
    <citation type="submission" date="2021-01" db="EMBL/GenBank/DDBJ databases">
        <authorList>
            <person name="Zahm M."/>
            <person name="Roques C."/>
            <person name="Cabau C."/>
            <person name="Klopp C."/>
            <person name="Donnadieu C."/>
            <person name="Jouanno E."/>
            <person name="Lampietro C."/>
            <person name="Louis A."/>
            <person name="Herpin A."/>
            <person name="Echchiki A."/>
            <person name="Berthelot C."/>
            <person name="Parey E."/>
            <person name="Roest-Crollius H."/>
            <person name="Braasch I."/>
            <person name="Postlethwait J."/>
            <person name="Bobe J."/>
            <person name="Montfort J."/>
            <person name="Bouchez O."/>
            <person name="Begum T."/>
            <person name="Mejri S."/>
            <person name="Adams A."/>
            <person name="Chen W.-J."/>
            <person name="Guiguen Y."/>
        </authorList>
    </citation>
    <scope>NUCLEOTIDE SEQUENCE</scope>
    <source>
        <strain evidence="18">YG-15Mar2019-1</strain>
        <tissue evidence="18">Brain</tissue>
    </source>
</reference>
<evidence type="ECO:0000256" key="15">
    <source>
        <dbReference type="SAM" id="Phobius"/>
    </source>
</evidence>
<dbReference type="InterPro" id="IPR036116">
    <property type="entry name" value="FN3_sf"/>
</dbReference>
<evidence type="ECO:0000256" key="7">
    <source>
        <dbReference type="ARBA" id="ARBA00022729"/>
    </source>
</evidence>
<dbReference type="GO" id="GO:0007596">
    <property type="term" value="P:blood coagulation"/>
    <property type="evidence" value="ECO:0007669"/>
    <property type="project" value="UniProtKB-KW"/>
</dbReference>
<keyword evidence="9 15" id="KW-0472">Membrane</keyword>
<evidence type="ECO:0000256" key="9">
    <source>
        <dbReference type="ARBA" id="ARBA00023136"/>
    </source>
</evidence>
<evidence type="ECO:0000256" key="2">
    <source>
        <dbReference type="ARBA" id="ARBA00004370"/>
    </source>
</evidence>
<evidence type="ECO:0000313" key="19">
    <source>
        <dbReference type="Proteomes" id="UP001046870"/>
    </source>
</evidence>
<evidence type="ECO:0000256" key="5">
    <source>
        <dbReference type="ARBA" id="ARBA00018722"/>
    </source>
</evidence>
<dbReference type="InterPro" id="IPR013783">
    <property type="entry name" value="Ig-like_fold"/>
</dbReference>
<comment type="similarity">
    <text evidence="3">Belongs to the tissue factor family.</text>
</comment>
<dbReference type="InterPro" id="IPR015373">
    <property type="entry name" value="Interferon/interleukin_rcp_dom"/>
</dbReference>
<evidence type="ECO:0000313" key="18">
    <source>
        <dbReference type="EMBL" id="KAG7463676.1"/>
    </source>
</evidence>
<comment type="subunit">
    <text evidence="4">Interacts with HSPE; the interaction, inhibited by heparin, promotes the generation of activated factor X and activates coagulation in the presence of activated factor VII.</text>
</comment>
<feature type="signal peptide" evidence="16">
    <location>
        <begin position="1"/>
        <end position="18"/>
    </location>
</feature>
<dbReference type="EMBL" id="JAFDVH010000015">
    <property type="protein sequence ID" value="KAG7463676.1"/>
    <property type="molecule type" value="Genomic_DNA"/>
</dbReference>
<evidence type="ECO:0000256" key="8">
    <source>
        <dbReference type="ARBA" id="ARBA00023084"/>
    </source>
</evidence>
<evidence type="ECO:0000256" key="3">
    <source>
        <dbReference type="ARBA" id="ARBA00009197"/>
    </source>
</evidence>
<protein>
    <recommendedName>
        <fullName evidence="5">Tissue factor</fullName>
    </recommendedName>
    <alternativeName>
        <fullName evidence="14">Coagulation factor III</fullName>
    </alternativeName>
</protein>
<evidence type="ECO:0000256" key="13">
    <source>
        <dbReference type="ARBA" id="ARBA00023288"/>
    </source>
</evidence>
<dbReference type="InterPro" id="IPR003961">
    <property type="entry name" value="FN3_dom"/>
</dbReference>
<evidence type="ECO:0000256" key="12">
    <source>
        <dbReference type="ARBA" id="ARBA00023180"/>
    </source>
</evidence>
<dbReference type="PROSITE" id="PS50853">
    <property type="entry name" value="FN3"/>
    <property type="match status" value="2"/>
</dbReference>
<gene>
    <name evidence="18" type="ORF">MATL_G00179110</name>
</gene>
<dbReference type="SMART" id="SM00060">
    <property type="entry name" value="FN3"/>
    <property type="match status" value="2"/>
</dbReference>
<keyword evidence="12" id="KW-0325">Glycoprotein</keyword>